<dbReference type="HOGENOM" id="CLU_2814695_0_0_1"/>
<name>G0MVJ9_CAEBE</name>
<keyword evidence="1" id="KW-0472">Membrane</keyword>
<sequence>MSKRRESLNIATLISRRGSFISLHSLHSPSLFISICIYGLTHSLLRLRPFRSVLDVLDELLRKAPEE</sequence>
<evidence type="ECO:0000256" key="1">
    <source>
        <dbReference type="SAM" id="Phobius"/>
    </source>
</evidence>
<evidence type="ECO:0000313" key="2">
    <source>
        <dbReference type="EMBL" id="EGT44960.1"/>
    </source>
</evidence>
<protein>
    <submittedName>
        <fullName evidence="2">Uncharacterized protein</fullName>
    </submittedName>
</protein>
<dbReference type="Proteomes" id="UP000008068">
    <property type="component" value="Unassembled WGS sequence"/>
</dbReference>
<accession>G0MVJ9</accession>
<dbReference type="EMBL" id="GL379814">
    <property type="protein sequence ID" value="EGT44960.1"/>
    <property type="molecule type" value="Genomic_DNA"/>
</dbReference>
<organism evidence="3">
    <name type="scientific">Caenorhabditis brenneri</name>
    <name type="common">Nematode worm</name>
    <dbReference type="NCBI Taxonomy" id="135651"/>
    <lineage>
        <taxon>Eukaryota</taxon>
        <taxon>Metazoa</taxon>
        <taxon>Ecdysozoa</taxon>
        <taxon>Nematoda</taxon>
        <taxon>Chromadorea</taxon>
        <taxon>Rhabditida</taxon>
        <taxon>Rhabditina</taxon>
        <taxon>Rhabditomorpha</taxon>
        <taxon>Rhabditoidea</taxon>
        <taxon>Rhabditidae</taxon>
        <taxon>Peloderinae</taxon>
        <taxon>Caenorhabditis</taxon>
    </lineage>
</organism>
<dbReference type="AlphaFoldDB" id="G0MVJ9"/>
<reference evidence="3" key="1">
    <citation type="submission" date="2011-07" db="EMBL/GenBank/DDBJ databases">
        <authorList>
            <consortium name="Caenorhabditis brenneri Sequencing and Analysis Consortium"/>
            <person name="Wilson R.K."/>
        </authorList>
    </citation>
    <scope>NUCLEOTIDE SEQUENCE [LARGE SCALE GENOMIC DNA]</scope>
    <source>
        <strain evidence="3">PB2801</strain>
    </source>
</reference>
<keyword evidence="1" id="KW-0812">Transmembrane</keyword>
<dbReference type="InParanoid" id="G0MVJ9"/>
<feature type="transmembrane region" description="Helical" evidence="1">
    <location>
        <begin position="20"/>
        <end position="40"/>
    </location>
</feature>
<keyword evidence="3" id="KW-1185">Reference proteome</keyword>
<gene>
    <name evidence="2" type="ORF">CAEBREN_02603</name>
</gene>
<evidence type="ECO:0000313" key="3">
    <source>
        <dbReference type="Proteomes" id="UP000008068"/>
    </source>
</evidence>
<proteinExistence type="predicted"/>
<keyword evidence="1" id="KW-1133">Transmembrane helix</keyword>